<feature type="compositionally biased region" description="Polar residues" evidence="4">
    <location>
        <begin position="3683"/>
        <end position="3714"/>
    </location>
</feature>
<feature type="compositionally biased region" description="Polar residues" evidence="4">
    <location>
        <begin position="867"/>
        <end position="885"/>
    </location>
</feature>
<feature type="compositionally biased region" description="Basic and acidic residues" evidence="4">
    <location>
        <begin position="2901"/>
        <end position="2927"/>
    </location>
</feature>
<dbReference type="PROSITE" id="PS51420">
    <property type="entry name" value="RHO"/>
    <property type="match status" value="1"/>
</dbReference>
<accession>A0A3B5PSU9</accession>
<feature type="compositionally biased region" description="Polar residues" evidence="4">
    <location>
        <begin position="2176"/>
        <end position="2185"/>
    </location>
</feature>
<feature type="region of interest" description="Disordered" evidence="4">
    <location>
        <begin position="1360"/>
        <end position="1389"/>
    </location>
</feature>
<protein>
    <submittedName>
        <fullName evidence="5">Ras-related protein Rab-44-like</fullName>
    </submittedName>
</protein>
<feature type="compositionally biased region" description="Basic and acidic residues" evidence="4">
    <location>
        <begin position="808"/>
        <end position="821"/>
    </location>
</feature>
<dbReference type="InterPro" id="IPR001806">
    <property type="entry name" value="Small_GTPase"/>
</dbReference>
<dbReference type="SMART" id="SM00175">
    <property type="entry name" value="RAB"/>
    <property type="match status" value="1"/>
</dbReference>
<dbReference type="PRINTS" id="PR00449">
    <property type="entry name" value="RASTRNSFRMNG"/>
</dbReference>
<feature type="region of interest" description="Disordered" evidence="4">
    <location>
        <begin position="3050"/>
        <end position="3148"/>
    </location>
</feature>
<feature type="compositionally biased region" description="Basic and acidic residues" evidence="4">
    <location>
        <begin position="1884"/>
        <end position="1900"/>
    </location>
</feature>
<dbReference type="GO" id="GO:0005525">
    <property type="term" value="F:GTP binding"/>
    <property type="evidence" value="ECO:0007669"/>
    <property type="project" value="UniProtKB-KW"/>
</dbReference>
<feature type="compositionally biased region" description="Basic and acidic residues" evidence="4">
    <location>
        <begin position="1011"/>
        <end position="1022"/>
    </location>
</feature>
<reference evidence="5" key="4">
    <citation type="submission" date="2025-09" db="UniProtKB">
        <authorList>
            <consortium name="Ensembl"/>
        </authorList>
    </citation>
    <scope>IDENTIFICATION</scope>
    <source>
        <strain evidence="5">JP 163 A</strain>
    </source>
</reference>
<evidence type="ECO:0000313" key="5">
    <source>
        <dbReference type="Ensembl" id="ENSXMAP00000020681.1"/>
    </source>
</evidence>
<dbReference type="InterPro" id="IPR027417">
    <property type="entry name" value="P-loop_NTPase"/>
</dbReference>
<feature type="region of interest" description="Disordered" evidence="4">
    <location>
        <begin position="3675"/>
        <end position="3801"/>
    </location>
</feature>
<feature type="compositionally biased region" description="Polar residues" evidence="4">
    <location>
        <begin position="407"/>
        <end position="419"/>
    </location>
</feature>
<feature type="compositionally biased region" description="Basic residues" evidence="4">
    <location>
        <begin position="2759"/>
        <end position="2773"/>
    </location>
</feature>
<reference evidence="6" key="1">
    <citation type="submission" date="2012-01" db="EMBL/GenBank/DDBJ databases">
        <authorList>
            <person name="Walter R."/>
            <person name="Schartl M."/>
            <person name="Warren W."/>
        </authorList>
    </citation>
    <scope>NUCLEOTIDE SEQUENCE [LARGE SCALE GENOMIC DNA]</scope>
    <source>
        <strain evidence="6">JP 163 A</strain>
    </source>
</reference>
<dbReference type="PANTHER" id="PTHR47977">
    <property type="entry name" value="RAS-RELATED PROTEIN RAB"/>
    <property type="match status" value="1"/>
</dbReference>
<feature type="compositionally biased region" description="Polar residues" evidence="4">
    <location>
        <begin position="3573"/>
        <end position="3590"/>
    </location>
</feature>
<dbReference type="InParanoid" id="A0A3B5PSU9"/>
<dbReference type="PROSITE" id="PS51421">
    <property type="entry name" value="RAS"/>
    <property type="match status" value="1"/>
</dbReference>
<feature type="region of interest" description="Disordered" evidence="4">
    <location>
        <begin position="1"/>
        <end position="73"/>
    </location>
</feature>
<feature type="compositionally biased region" description="Basic and acidic residues" evidence="4">
    <location>
        <begin position="2201"/>
        <end position="2213"/>
    </location>
</feature>
<feature type="compositionally biased region" description="Polar residues" evidence="4">
    <location>
        <begin position="3775"/>
        <end position="3793"/>
    </location>
</feature>
<feature type="region of interest" description="Disordered" evidence="4">
    <location>
        <begin position="2270"/>
        <end position="2330"/>
    </location>
</feature>
<feature type="compositionally biased region" description="Polar residues" evidence="4">
    <location>
        <begin position="1845"/>
        <end position="1868"/>
    </location>
</feature>
<feature type="compositionally biased region" description="Low complexity" evidence="4">
    <location>
        <begin position="857"/>
        <end position="866"/>
    </location>
</feature>
<dbReference type="InterPro" id="IPR005225">
    <property type="entry name" value="Small_GTP-bd"/>
</dbReference>
<feature type="region of interest" description="Disordered" evidence="4">
    <location>
        <begin position="3229"/>
        <end position="3251"/>
    </location>
</feature>
<feature type="region of interest" description="Disordered" evidence="4">
    <location>
        <begin position="1441"/>
        <end position="1487"/>
    </location>
</feature>
<feature type="compositionally biased region" description="Basic and acidic residues" evidence="4">
    <location>
        <begin position="1656"/>
        <end position="1675"/>
    </location>
</feature>
<feature type="region of interest" description="Disordered" evidence="4">
    <location>
        <begin position="3573"/>
        <end position="3609"/>
    </location>
</feature>
<feature type="compositionally biased region" description="Basic and acidic residues" evidence="4">
    <location>
        <begin position="27"/>
        <end position="45"/>
    </location>
</feature>
<feature type="compositionally biased region" description="Polar residues" evidence="4">
    <location>
        <begin position="1454"/>
        <end position="1463"/>
    </location>
</feature>
<reference evidence="5" key="3">
    <citation type="submission" date="2025-08" db="UniProtKB">
        <authorList>
            <consortium name="Ensembl"/>
        </authorList>
    </citation>
    <scope>IDENTIFICATION</scope>
    <source>
        <strain evidence="5">JP 163 A</strain>
    </source>
</reference>
<feature type="compositionally biased region" description="Basic residues" evidence="4">
    <location>
        <begin position="2186"/>
        <end position="2200"/>
    </location>
</feature>
<keyword evidence="1" id="KW-0547">Nucleotide-binding</keyword>
<feature type="region of interest" description="Disordered" evidence="4">
    <location>
        <begin position="1178"/>
        <end position="1200"/>
    </location>
</feature>
<dbReference type="CTD" id="401258"/>
<feature type="region of interest" description="Disordered" evidence="4">
    <location>
        <begin position="2976"/>
        <end position="3002"/>
    </location>
</feature>
<feature type="compositionally biased region" description="Basic and acidic residues" evidence="4">
    <location>
        <begin position="1371"/>
        <end position="1382"/>
    </location>
</feature>
<feature type="region of interest" description="Disordered" evidence="4">
    <location>
        <begin position="2730"/>
        <end position="2779"/>
    </location>
</feature>
<feature type="compositionally biased region" description="Basic residues" evidence="4">
    <location>
        <begin position="1464"/>
        <end position="1478"/>
    </location>
</feature>
<feature type="compositionally biased region" description="Basic residues" evidence="4">
    <location>
        <begin position="1869"/>
        <end position="1883"/>
    </location>
</feature>
<dbReference type="OMA" id="KPLESGM"/>
<feature type="compositionally biased region" description="Polar residues" evidence="4">
    <location>
        <begin position="3524"/>
        <end position="3534"/>
    </location>
</feature>
<feature type="region of interest" description="Disordered" evidence="4">
    <location>
        <begin position="1011"/>
        <end position="1030"/>
    </location>
</feature>
<feature type="compositionally biased region" description="Polar residues" evidence="4">
    <location>
        <begin position="1156"/>
        <end position="1165"/>
    </location>
</feature>
<feature type="compositionally biased region" description="Basic and acidic residues" evidence="4">
    <location>
        <begin position="2745"/>
        <end position="2758"/>
    </location>
</feature>
<evidence type="ECO:0000256" key="4">
    <source>
        <dbReference type="SAM" id="MobiDB-lite"/>
    </source>
</evidence>
<feature type="region of interest" description="Disordered" evidence="4">
    <location>
        <begin position="2884"/>
        <end position="2951"/>
    </location>
</feature>
<feature type="region of interest" description="Disordered" evidence="4">
    <location>
        <begin position="3370"/>
        <end position="3433"/>
    </location>
</feature>
<feature type="compositionally biased region" description="Polar residues" evidence="4">
    <location>
        <begin position="3056"/>
        <end position="3070"/>
    </location>
</feature>
<organism evidence="5 6">
    <name type="scientific">Xiphophorus maculatus</name>
    <name type="common">Southern platyfish</name>
    <name type="synonym">Platypoecilus maculatus</name>
    <dbReference type="NCBI Taxonomy" id="8083"/>
    <lineage>
        <taxon>Eukaryota</taxon>
        <taxon>Metazoa</taxon>
        <taxon>Chordata</taxon>
        <taxon>Craniata</taxon>
        <taxon>Vertebrata</taxon>
        <taxon>Euteleostomi</taxon>
        <taxon>Actinopterygii</taxon>
        <taxon>Neopterygii</taxon>
        <taxon>Teleostei</taxon>
        <taxon>Neoteleostei</taxon>
        <taxon>Acanthomorphata</taxon>
        <taxon>Ovalentaria</taxon>
        <taxon>Atherinomorphae</taxon>
        <taxon>Cyprinodontiformes</taxon>
        <taxon>Poeciliidae</taxon>
        <taxon>Poeciliinae</taxon>
        <taxon>Xiphophorus</taxon>
    </lineage>
</organism>
<feature type="region of interest" description="Disordered" evidence="4">
    <location>
        <begin position="1579"/>
        <end position="1683"/>
    </location>
</feature>
<proteinExistence type="predicted"/>
<dbReference type="SUPFAM" id="SSF52540">
    <property type="entry name" value="P-loop containing nucleoside triphosphate hydrolases"/>
    <property type="match status" value="1"/>
</dbReference>
<dbReference type="KEGG" id="xma:102230220"/>
<keyword evidence="2" id="KW-0342">GTP-binding</keyword>
<feature type="region of interest" description="Disordered" evidence="4">
    <location>
        <begin position="662"/>
        <end position="721"/>
    </location>
</feature>
<dbReference type="CDD" id="cd00154">
    <property type="entry name" value="Rab"/>
    <property type="match status" value="1"/>
</dbReference>
<feature type="compositionally biased region" description="Basic and acidic residues" evidence="4">
    <location>
        <begin position="698"/>
        <end position="713"/>
    </location>
</feature>
<feature type="compositionally biased region" description="Low complexity" evidence="4">
    <location>
        <begin position="935"/>
        <end position="945"/>
    </location>
</feature>
<dbReference type="GO" id="GO:0003924">
    <property type="term" value="F:GTPase activity"/>
    <property type="evidence" value="ECO:0007669"/>
    <property type="project" value="InterPro"/>
</dbReference>
<feature type="compositionally biased region" description="Basic and acidic residues" evidence="4">
    <location>
        <begin position="3071"/>
        <end position="3103"/>
    </location>
</feature>
<evidence type="ECO:0000256" key="3">
    <source>
        <dbReference type="ARBA" id="ARBA00023288"/>
    </source>
</evidence>
<dbReference type="Pfam" id="PF00071">
    <property type="entry name" value="Ras"/>
    <property type="match status" value="1"/>
</dbReference>
<evidence type="ECO:0000313" key="6">
    <source>
        <dbReference type="Proteomes" id="UP000002852"/>
    </source>
</evidence>
<dbReference type="RefSeq" id="XP_005810497.2">
    <property type="nucleotide sequence ID" value="XM_005810440.2"/>
</dbReference>
<feature type="compositionally biased region" description="Basic and acidic residues" evidence="4">
    <location>
        <begin position="1581"/>
        <end position="1619"/>
    </location>
</feature>
<dbReference type="PROSITE" id="PS51419">
    <property type="entry name" value="RAB"/>
    <property type="match status" value="1"/>
</dbReference>
<dbReference type="SMART" id="SM00174">
    <property type="entry name" value="RHO"/>
    <property type="match status" value="1"/>
</dbReference>
<feature type="region of interest" description="Disordered" evidence="4">
    <location>
        <begin position="2454"/>
        <end position="2517"/>
    </location>
</feature>
<feature type="region of interest" description="Disordered" evidence="4">
    <location>
        <begin position="2176"/>
        <end position="2220"/>
    </location>
</feature>
<feature type="region of interest" description="Disordered" evidence="4">
    <location>
        <begin position="1114"/>
        <end position="1165"/>
    </location>
</feature>
<dbReference type="SMART" id="SM00173">
    <property type="entry name" value="RAS"/>
    <property type="match status" value="1"/>
</dbReference>
<dbReference type="NCBIfam" id="TIGR00231">
    <property type="entry name" value="small_GTP"/>
    <property type="match status" value="1"/>
</dbReference>
<feature type="compositionally biased region" description="Basic and acidic residues" evidence="4">
    <location>
        <begin position="54"/>
        <end position="67"/>
    </location>
</feature>
<dbReference type="Proteomes" id="UP000002852">
    <property type="component" value="Unassembled WGS sequence"/>
</dbReference>
<evidence type="ECO:0000256" key="1">
    <source>
        <dbReference type="ARBA" id="ARBA00022741"/>
    </source>
</evidence>
<feature type="compositionally biased region" description="Basic and acidic residues" evidence="4">
    <location>
        <begin position="3384"/>
        <end position="3393"/>
    </location>
</feature>
<keyword evidence="6" id="KW-1185">Reference proteome</keyword>
<feature type="compositionally biased region" description="Basic and acidic residues" evidence="4">
    <location>
        <begin position="1114"/>
        <end position="1125"/>
    </location>
</feature>
<dbReference type="OrthoDB" id="8438164at2759"/>
<feature type="compositionally biased region" description="Basic residues" evidence="4">
    <location>
        <begin position="1"/>
        <end position="16"/>
    </location>
</feature>
<feature type="compositionally biased region" description="Basic and acidic residues" evidence="4">
    <location>
        <begin position="1444"/>
        <end position="1453"/>
    </location>
</feature>
<feature type="compositionally biased region" description="Basic residues" evidence="4">
    <location>
        <begin position="2478"/>
        <end position="2493"/>
    </location>
</feature>
<sequence>MNRRKLATSRRNKGKQRVNDPETQPDVEPREGVQDEARGNEHPETHASATKQPKVQEEVAQESERDMTAPQAAFLVSATTAEYSEDKTGMLCPEEVKHILGSKDVSTQPVKDKTKLEVIESSNTLQSEEVNENLHDRLPELTSLRASASDQQMISKQAEDFNLCSVAELNSSKLDDSGLFRQDGRLHGNFSVCESRVNTSITPQITADNAFRENINFNDAVEQETFLFQTEELPTSKYDQHCTPKVRDAKLSHEVEDDQYDQNKLTQEQVEYDKHISTEDLLYFHKDYSSYFENQKSESDSYQSLFLVKSTAVKQDVLTATKETSLDQMLQSGSHVEDSMQTLPSVFKAITETQLHNSSLTTDNHTKGVFSSGATKRKFGSSRKNKGRHVKDSEEDILENTLNNESLETPTVSSEIQETGNEEVSDVTTADTILSLSNRGSVCLVPPHDLSSEYPKPDTYSLILTSESHKKGQDKINSEILAEMFENSDVSQYEVDQSDILHSEDPIDSLSEDVPTNLQKVEFHPTQMQENLQIQHSSETILDYVTEHFENISENLNDRPEMSESAGKSTDDVAIKQQEHQTEENILEYTHSVEQKNKSYDLYDANSLQISNLEKSNSTPTQIYEFKKGVEDDIEDIKLTADQMYHQEKGLFEVGEENPVLFDSQPQETSGIVDEQPTKGSYSSDHRGKLGSGSKSRGQQDKHAKEVKEKTSNEETTQILDTKIMSQEELRRDILPVSYDSPILSIFAPGHSLEDPESLIPGSVNIPESQENSEIDINMDLFDKSRGETLGCQSDSHKSKSGSLQTKEVPDPDVDMRKGQEHVALQEPEPQQIDYTVADQVEKVGVFVEDTKHDPSDPLLQDDSLSTNEQTDTGFSGSRSKLGSSQREKGRQQGEIPKQEVLENTRDDEIHEKPTMLMQEELTEDSELRTITSVSNNSSLPSSPLDQSFKELSCVPTKYSETDLEDISVNSENFQKNQNESKLDTENTVDVSQRAMDEFEDDLDAVAGDKEIMDGEHSDNTVKQDQGNEDPLKDLEENLELDYISEIVAHDTPKYPETVLGGLVDQAKVTSNIHSELTVKSTEDSATKHKLMLIEDQQNTCFIAEGDVEALDQTSKDGRLYDSKETSISSPPGITANLGQTDKGGSLVEGSEHNPTDTNLQDTSLTTDEQIDAGFSFKGNKRKLGSSHRKKGRQDVKESKQDVLENNGGEKAIDTSPVLLKVKTSEQEELSKASEEEIFWSHSISISHVLSSEDQTSEVTEGPGTHLKGLIMKCENHQEDVEKRNLNVLVQDGKQSEDLSLSQYKAHTEDTRDAGLEEFMVEHPEEVNSITIQDNLQMGYYSETSTDINKTFDIMSENLTEQNERSQSTVKDNDDITEKQEECPTEEMISETLDLKSGEIEQDDTKPKVDQIFHEEKEGMFCEMEENKPVLSNVQIETVSLDPKPQEPSESTKEQINTDFSSRASRRKLGSSRKGKARRQVDEFTDEVNEETRVDEVDETHRTTQISLDTKTISHEEKRQDMEQDATLLVSNDNSFSVFACGDSSEVQDPIQKNHPEVELNSLIQGIVNCPENQNQSEFLQSKDKTLRNKEVMSPEHSENAVIQAHEHDNTPTDIERSLQMDSSSETVTHGVHTHSSISAPGLSSQFQSSMGNNHPETDLKSLIKKNKPGDHDGIDLSDNSEEDSLLDKSDFLQCKDRALQNKVIGGELSDNAVKRAQENEDLPTNTEGNLEMDYTPETVARDVPKYPETALEGVIDQAEISSKIHSELTLKHTADSCTEQELMPAEDQQNLCSTTERNLEALNQTSKDDHLYVSKESSISGPIGGNTTLGDMDEGGTLEEGSEHNSNVQDSSVSTNEQTNDGFSFNGSRRKLGSSRRNKGRPGFKESRQEVFENHRSDETPQTPTISVETRGSELEELSEDIEHKIILSLSQDLSSVSPHILSSENQISVLKNDSDTNLQILILKNEHFGDKGERKLETEVEMIEKSMNVLHQEVGQSDNAHSEDTRDAEPEDALREVEKIEFHTTQMQDSIQTECYSETVVGNVSENEEVIPENLTDQTGMSELTVKATDVSATKEETYCVKKNYPENLDVKKEDNNKPQVTDLEKTNSVPTEMNEFEGRISDDTKPNTGFVVDLEMGGLCEMKENSSAWLNAQTDMVSFDSQTHELSQNVDEQLNKGIYNTSNRRKLGSSRRIKGRHQVKESKEEGKENTSGDETLNISETKMACEELKQDLLSPDCSVLAPGNSSDVQSSMLNNYSETDLKSLIQESHSEDQDESETGNVKLSHKSEEDTLLDKSDVQESHDQTLQSKVTGPGCSDNAEEQAEEHENLPADIEVCLQMDYTSETVAHDIPTYPESDSGNTIDQAEIINHSQSDLTTKSYAYSNTKEELLPAEGQQNLCFTTQGNLEALDQTSKDEHIFDSKETSISNPVGVNSTLSQMGKGGILVESITQNPKETRHQDNSLTTDEQTDAGSHGSRRKLGSSRRKKGRQQGKESQEEVLENTSGDKTFEMPIMSLETKTVEQEEQREETKHEIILSVSHDSSMSLIPPVISSHDQSTSVPTNCDEINDEDVQSLTLKNENLREDADDTKSDVLTSDEAKQNVFHGDPRNAVSENVVHEEVHSTQIQDSVQTDSDKIFADDATENVDIISRALTDKTEESEINMNSIDDITSLQKACPSKGIISAAPGLKNEETIQQDVQPNTDHIVNQNNEGLCLQMTGKKIAMSNHQSENVSSGSNPLDSSERVEEQTKVDVHIRRKLGSSRRNKGRGNAKDIGQPITEVDLNASRNELGEKTTETVAQDQEPLMGIVLDETEENDSSQTKDANINTSFCMTVGMQLSPIVDQEDSDTSCCTQVTDKEVPKHHSRDHDEYRELQDGNLQESTSLPEPHAGPPPAELHAEKNSSCEHTEPESGDGDAFKKAFEQETEPEQNQKMLEATEKESDDITEYPEAFSRNLFTENEKDAMNEITEILQPDKNVQSEQLSEPPERTTEKGSSMQNAQVVYSIEQGAVSSPQEMFCTDGEEHRHIILSMAAETHYLLDIQSKEQKEQNKTGQMQEMHQISFPNDKSRRETMQSDKDVTLDSHPQDNYQDLKDDAHPGLKASGNRRKLGSSRRTKGRKHGQVNEQNQENKDEALENTGDDETTKILAGRQEELENFILPKTLATFSSPVTEKLLKENTVSSHVLEDSTIAKSDFNSDSNQENAIKSNVETKEKDAKLIDETEDSTQLTGHDTNKTGLMQSGQDSVLSSDSDMHSILFHDGVISPKSESVYVIHQEEALQRQKREALSREKDPLGAEVHLKETNKEIETAGFIKEVCSSQVESSMDLQNPEKGEVEGKYMYARKQKNTSNEFVSASQEPAMDASYEGGISTTINPLKSQGEKPQETSKQKKRKIGSSRRIPLNRKRDGERHERDEAEESDFSAKAEMTNLSEMEVVGKVLVNEEVLQGKDVQPQQEASLQQKTPETETGDGLQSSNTSLAFPPEQSASIDLILETPKPDDFTNSQAQICSADTERKRSSLNQPVSSNTGTPGGSLDCTQGDERSPESIEVSQVQDVQEQMPSSMIESIHSQNPGMRNGSPDLTPTNRRRKMGSTRKNLGTRTKQEILEPEKESTDTVLSSGDVTVAIVSGKKETELQLHTEHTDDNIYQEKQNETVEISQFGESLLRALAEEEKTEESSISQTQTAETRRQWNPSELSSSPSNDGTSESAFGGRRKKFGSNRKSGLQQRKPDQNAQNEDEAGGLIEGSALKAAEGEESSGLRKISEVDENGQTPSSSTDILEATGSSKSMRDKTPEKLVHRNIRLDQESGSQLSFGTTSGADKSDGYNVVMIGESCVGKTSFMKRAQSGKFSLDIPASVGLDSCKWTVVVDGKPVVLHLWDTAGQERFHSITRQVYHKAQAFLLMYDITSSQSFSAVSYWANSIQEAAAEDVTVLLLGNKSEHAKRQVKTEQGDILAKEYNFEFMECSAATGENVIEALEAVARMLSQRADLLSEEVTVLHKEPAQRKSSKCC</sequence>
<feature type="compositionally biased region" description="Polar residues" evidence="4">
    <location>
        <begin position="1360"/>
        <end position="1370"/>
    </location>
</feature>
<feature type="compositionally biased region" description="Basic and acidic residues" evidence="4">
    <location>
        <begin position="2288"/>
        <end position="2306"/>
    </location>
</feature>
<dbReference type="SMART" id="SM00176">
    <property type="entry name" value="RAN"/>
    <property type="match status" value="1"/>
</dbReference>
<reference evidence="6" key="2">
    <citation type="journal article" date="2013" name="Nat. Genet.">
        <title>The genome of the platyfish, Xiphophorus maculatus, provides insights into evolutionary adaptation and several complex traits.</title>
        <authorList>
            <person name="Schartl M."/>
            <person name="Walter R.B."/>
            <person name="Shen Y."/>
            <person name="Garcia T."/>
            <person name="Catchen J."/>
            <person name="Amores A."/>
            <person name="Braasch I."/>
            <person name="Chalopin D."/>
            <person name="Volff J.N."/>
            <person name="Lesch K.P."/>
            <person name="Bisazza A."/>
            <person name="Minx P."/>
            <person name="Hillier L."/>
            <person name="Wilson R.K."/>
            <person name="Fuerstenberg S."/>
            <person name="Boore J."/>
            <person name="Searle S."/>
            <person name="Postlethwait J.H."/>
            <person name="Warren W.C."/>
        </authorList>
    </citation>
    <scope>NUCLEOTIDE SEQUENCE [LARGE SCALE GENOMIC DNA]</scope>
    <source>
        <strain evidence="6">JP 163 A</strain>
    </source>
</reference>
<dbReference type="Gene3D" id="3.40.50.300">
    <property type="entry name" value="P-loop containing nucleotide triphosphate hydrolases"/>
    <property type="match status" value="1"/>
</dbReference>
<feature type="compositionally biased region" description="Polar residues" evidence="4">
    <location>
        <begin position="1126"/>
        <end position="1140"/>
    </location>
</feature>
<feature type="compositionally biased region" description="Basic and acidic residues" evidence="4">
    <location>
        <begin position="3409"/>
        <end position="3419"/>
    </location>
</feature>
<feature type="region of interest" description="Disordered" evidence="4">
    <location>
        <begin position="782"/>
        <end position="832"/>
    </location>
</feature>
<feature type="region of interest" description="Disordered" evidence="4">
    <location>
        <begin position="850"/>
        <end position="946"/>
    </location>
</feature>
<evidence type="ECO:0000256" key="2">
    <source>
        <dbReference type="ARBA" id="ARBA00023134"/>
    </source>
</evidence>
<keyword evidence="3" id="KW-0449">Lipoprotein</keyword>
<dbReference type="InterPro" id="IPR050227">
    <property type="entry name" value="Rab"/>
</dbReference>
<dbReference type="GeneID" id="102230220"/>
<dbReference type="FunFam" id="3.40.50.300:FF:001129">
    <property type="entry name" value="ras-related protein Rab-44 isoform X2"/>
    <property type="match status" value="1"/>
</dbReference>
<feature type="region of interest" description="Disordered" evidence="4">
    <location>
        <begin position="1805"/>
        <end position="1908"/>
    </location>
</feature>
<feature type="compositionally biased region" description="Basic and acidic residues" evidence="4">
    <location>
        <begin position="886"/>
        <end position="914"/>
    </location>
</feature>
<name>A0A3B5PSU9_XIPMA</name>
<feature type="region of interest" description="Disordered" evidence="4">
    <location>
        <begin position="3516"/>
        <end position="3552"/>
    </location>
</feature>
<feature type="region of interest" description="Disordered" evidence="4">
    <location>
        <begin position="407"/>
        <end position="426"/>
    </location>
</feature>
<dbReference type="Ensembl" id="ENSXMAT00000035610.1">
    <property type="protein sequence ID" value="ENSXMAP00000020681.1"/>
    <property type="gene ID" value="ENSXMAG00000029063.1"/>
</dbReference>
<feature type="region of interest" description="Disordered" evidence="4">
    <location>
        <begin position="3452"/>
        <end position="3486"/>
    </location>
</feature>
<feature type="compositionally biased region" description="Polar residues" evidence="4">
    <location>
        <begin position="3230"/>
        <end position="3251"/>
    </location>
</feature>
<feature type="compositionally biased region" description="Polar residues" evidence="4">
    <location>
        <begin position="1816"/>
        <end position="1830"/>
    </location>
</feature>
<dbReference type="GeneTree" id="ENSGT00940000160379"/>
<feature type="compositionally biased region" description="Polar residues" evidence="4">
    <location>
        <begin position="2730"/>
        <end position="2744"/>
    </location>
</feature>
<feature type="compositionally biased region" description="Polar residues" evidence="4">
    <location>
        <begin position="1620"/>
        <end position="1655"/>
    </location>
</feature>
<feature type="compositionally biased region" description="Basic residues" evidence="4">
    <location>
        <begin position="1179"/>
        <end position="1192"/>
    </location>
</feature>
<dbReference type="STRING" id="8083.ENSXMAP00000020681"/>
<feature type="compositionally biased region" description="Basic residues" evidence="4">
    <location>
        <begin position="3109"/>
        <end position="3126"/>
    </location>
</feature>
<feature type="compositionally biased region" description="Polar residues" evidence="4">
    <location>
        <begin position="3457"/>
        <end position="3468"/>
    </location>
</feature>